<dbReference type="EnsemblMetazoa" id="GAUT043220-RA">
    <property type="protein sequence ID" value="GAUT043220-PA"/>
    <property type="gene ID" value="GAUT043220"/>
</dbReference>
<accession>A0A1A9VP71</accession>
<proteinExistence type="predicted"/>
<name>A0A1A9VP71_GLOAU</name>
<dbReference type="Proteomes" id="UP000078200">
    <property type="component" value="Unassembled WGS sequence"/>
</dbReference>
<sequence length="264" mass="29867">MIIENSNSANVASVSNNQSLIHSITNGSIKNRVEGINFQTQNDDENDYHVFRHKSQHMKPINLNSENNLLVPKETKSFVNKHKTKEFDKLLNGILKTFFAINDSGTAKKHKYSSTVDSKYNGKQLTDTSKNYNFPVKGAQKVLYLKANRSREASNIISHVNDVENNITAWPSLKEPYNNKKVLMAPLMGKILNQPTETSFITAIICLHDTTGECLLALQNLLKLQTMYNFILVGTAAPKEKKIAIDTQKELIELFHKCAFNLKR</sequence>
<dbReference type="AlphaFoldDB" id="A0A1A9VP71"/>
<evidence type="ECO:0000313" key="2">
    <source>
        <dbReference type="Proteomes" id="UP000078200"/>
    </source>
</evidence>
<evidence type="ECO:0000313" key="1">
    <source>
        <dbReference type="EnsemblMetazoa" id="GAUT043220-PA"/>
    </source>
</evidence>
<dbReference type="VEuPathDB" id="VectorBase:GAUT043220"/>
<organism evidence="1 2">
    <name type="scientific">Glossina austeni</name>
    <name type="common">Savannah tsetse fly</name>
    <dbReference type="NCBI Taxonomy" id="7395"/>
    <lineage>
        <taxon>Eukaryota</taxon>
        <taxon>Metazoa</taxon>
        <taxon>Ecdysozoa</taxon>
        <taxon>Arthropoda</taxon>
        <taxon>Hexapoda</taxon>
        <taxon>Insecta</taxon>
        <taxon>Pterygota</taxon>
        <taxon>Neoptera</taxon>
        <taxon>Endopterygota</taxon>
        <taxon>Diptera</taxon>
        <taxon>Brachycera</taxon>
        <taxon>Muscomorpha</taxon>
        <taxon>Hippoboscoidea</taxon>
        <taxon>Glossinidae</taxon>
        <taxon>Glossina</taxon>
    </lineage>
</organism>
<reference evidence="1" key="1">
    <citation type="submission" date="2020-05" db="UniProtKB">
        <authorList>
            <consortium name="EnsemblMetazoa"/>
        </authorList>
    </citation>
    <scope>IDENTIFICATION</scope>
    <source>
        <strain evidence="1">TTRI</strain>
    </source>
</reference>
<keyword evidence="2" id="KW-1185">Reference proteome</keyword>
<protein>
    <submittedName>
        <fullName evidence="1">Uncharacterized protein</fullName>
    </submittedName>
</protein>